<keyword evidence="2" id="KW-0489">Methyltransferase</keyword>
<dbReference type="RefSeq" id="WP_250923059.1">
    <property type="nucleotide sequence ID" value="NZ_JAMQAW010000044.1"/>
</dbReference>
<dbReference type="PANTHER" id="PTHR43464">
    <property type="entry name" value="METHYLTRANSFERASE"/>
    <property type="match status" value="1"/>
</dbReference>
<sequence>MDCGRELEGHQAGLPPGVQEYYADHAEVLAERYESLTFEAVYQELLSLLPALPARAADIGAGTGRDAAALTRLGYSVTAVEPVSEMREAAALRHQAVSVWLGDALPKLSLLEGTFDLLLLSAVWMHLTTDERPRAMARLSELLAPGGRMVVTLRHGPPPRDRRMFDVSALETVELALRYGLRLVYQGGGGDRLGRDEVHWSQLVFEKTESGIQV</sequence>
<reference evidence="2" key="1">
    <citation type="submission" date="2022-06" db="EMBL/GenBank/DDBJ databases">
        <title>Genome public.</title>
        <authorList>
            <person name="Sun Q."/>
        </authorList>
    </citation>
    <scope>NUCLEOTIDE SEQUENCE</scope>
    <source>
        <strain evidence="2">CWNU-1</strain>
    </source>
</reference>
<gene>
    <name evidence="2" type="ORF">NBG84_31355</name>
</gene>
<keyword evidence="3" id="KW-1185">Reference proteome</keyword>
<proteinExistence type="predicted"/>
<comment type="caution">
    <text evidence="2">The sequence shown here is derived from an EMBL/GenBank/DDBJ whole genome shotgun (WGS) entry which is preliminary data.</text>
</comment>
<organism evidence="2 3">
    <name type="scientific">Streptomyces albipurpureus</name>
    <dbReference type="NCBI Taxonomy" id="2897419"/>
    <lineage>
        <taxon>Bacteria</taxon>
        <taxon>Bacillati</taxon>
        <taxon>Actinomycetota</taxon>
        <taxon>Actinomycetes</taxon>
        <taxon>Kitasatosporales</taxon>
        <taxon>Streptomycetaceae</taxon>
        <taxon>Streptomyces</taxon>
    </lineage>
</organism>
<name>A0ABT0UVW4_9ACTN</name>
<evidence type="ECO:0000313" key="3">
    <source>
        <dbReference type="Proteomes" id="UP001431429"/>
    </source>
</evidence>
<accession>A0ABT0UVW4</accession>
<dbReference type="InterPro" id="IPR013216">
    <property type="entry name" value="Methyltransf_11"/>
</dbReference>
<dbReference type="Proteomes" id="UP001431429">
    <property type="component" value="Unassembled WGS sequence"/>
</dbReference>
<dbReference type="InterPro" id="IPR029063">
    <property type="entry name" value="SAM-dependent_MTases_sf"/>
</dbReference>
<dbReference type="SUPFAM" id="SSF53335">
    <property type="entry name" value="S-adenosyl-L-methionine-dependent methyltransferases"/>
    <property type="match status" value="1"/>
</dbReference>
<dbReference type="PANTHER" id="PTHR43464:SF49">
    <property type="entry name" value="TELLURITE METHYLTRANSFERASE"/>
    <property type="match status" value="1"/>
</dbReference>
<feature type="domain" description="Methyltransferase type 11" evidence="1">
    <location>
        <begin position="58"/>
        <end position="151"/>
    </location>
</feature>
<dbReference type="Gene3D" id="3.40.50.150">
    <property type="entry name" value="Vaccinia Virus protein VP39"/>
    <property type="match status" value="1"/>
</dbReference>
<protein>
    <submittedName>
        <fullName evidence="2">Class I SAM-dependent methyltransferase</fullName>
    </submittedName>
</protein>
<keyword evidence="2" id="KW-0808">Transferase</keyword>
<dbReference type="CDD" id="cd02440">
    <property type="entry name" value="AdoMet_MTases"/>
    <property type="match status" value="1"/>
</dbReference>
<dbReference type="GO" id="GO:0008168">
    <property type="term" value="F:methyltransferase activity"/>
    <property type="evidence" value="ECO:0007669"/>
    <property type="project" value="UniProtKB-KW"/>
</dbReference>
<evidence type="ECO:0000259" key="1">
    <source>
        <dbReference type="Pfam" id="PF08241"/>
    </source>
</evidence>
<dbReference type="EMBL" id="JAMQAW010000044">
    <property type="protein sequence ID" value="MCM2392733.1"/>
    <property type="molecule type" value="Genomic_DNA"/>
</dbReference>
<dbReference type="Pfam" id="PF08241">
    <property type="entry name" value="Methyltransf_11"/>
    <property type="match status" value="1"/>
</dbReference>
<evidence type="ECO:0000313" key="2">
    <source>
        <dbReference type="EMBL" id="MCM2392733.1"/>
    </source>
</evidence>
<dbReference type="GO" id="GO:0032259">
    <property type="term" value="P:methylation"/>
    <property type="evidence" value="ECO:0007669"/>
    <property type="project" value="UniProtKB-KW"/>
</dbReference>